<evidence type="ECO:0000259" key="5">
    <source>
        <dbReference type="Pfam" id="PF00675"/>
    </source>
</evidence>
<feature type="domain" description="Peptidase M16 N-terminal" evidence="5">
    <location>
        <begin position="39"/>
        <end position="180"/>
    </location>
</feature>
<dbReference type="GO" id="GO:0046872">
    <property type="term" value="F:metal ion binding"/>
    <property type="evidence" value="ECO:0007669"/>
    <property type="project" value="InterPro"/>
</dbReference>
<keyword evidence="2" id="KW-0645">Protease</keyword>
<dbReference type="Pfam" id="PF00675">
    <property type="entry name" value="Peptidase_M16"/>
    <property type="match status" value="1"/>
</dbReference>
<sequence>MSMHIFQKTFLAISLLTGLACSTAYGADIGRETLPNGLRVVVVRNPIAPAVSVQLTYMVGSAEAPKGFPGTAHALEHMMFRGTPSLSGDQLLTLMGTLGGQFNAFTETDLTRYHCLIPAQDLDVVLRMEADRMQHLSLDAGQWAKERGAIEQEVSRDLSNPGFKVKEQLRPILFENSAYDHSPLGTRASFEATDVTLLRDFYDRWYAPNNAVLVLVGDVDPVATLKQVERIFGSIPSRPLPDRPPFPATPVVAQSVQAQSNYPVDIVALFWRGPSLRDSAGPAVALLDAVLSSHRGPMYPLVLQHKALAAGLDVDRDIHTGTVEASLTIPRGGDPKAAMALLKATLADIRAKGVSADVVEGMKKRWLASKDFEKNSIAGLGSLWSGAVTAENTDSPDASFDRFAKVTVEDVNALARKLLDPERAVAVTMLASDHATPPAGKGFGGAESFGGQGGATGPLPDWAKPINNVPAPPVYAAPDADFTLPNGLRIVVRTKHVSPTVFLFGRIRSNPDIQAPAGKEGVGSLTAQLFSFGSVTRDRATLEKSLDDLAANAHGGTNFSVSGRTQDFDAALSIFADLELHPAFPQYAFDLVRQNMIRMQAGVEQTPGYRLQRSIMKTMMPAGSPALRVQSVKSLSALTREDVLSYYQSVYRPDMTTIEVVGDISVEDARKKISAAFGGWKAFGPKPEVDLPAIPFNPVPAVQSVSDPVRSQDMVAMIQTNAHGWTDPRRFDAGVADTMLTKGFDSRLYQDLRVRTGYVYTVSSQVSAQKNFGIYGVLFGADPGSVKAARQHVVQELQIMAAKPVPVEELNRAKAHLIRDMILSNATMTAPSGLDADLILRGQGWEHLNDAAKAYQAATPESVQAAFKSYVRPDGFATFVLGPIPTGLN</sequence>
<name>A0A1B6VML1_9PROT</name>
<dbReference type="PANTHER" id="PTHR11851:SF49">
    <property type="entry name" value="MITOCHONDRIAL-PROCESSING PEPTIDASE SUBUNIT ALPHA"/>
    <property type="match status" value="1"/>
</dbReference>
<dbReference type="SUPFAM" id="SSF63411">
    <property type="entry name" value="LuxS/MPP-like metallohydrolase"/>
    <property type="match status" value="4"/>
</dbReference>
<feature type="compositionally biased region" description="Gly residues" evidence="3">
    <location>
        <begin position="441"/>
        <end position="456"/>
    </location>
</feature>
<proteinExistence type="inferred from homology"/>
<feature type="chain" id="PRO_5008590164" evidence="4">
    <location>
        <begin position="27"/>
        <end position="889"/>
    </location>
</feature>
<evidence type="ECO:0000259" key="6">
    <source>
        <dbReference type="Pfam" id="PF05193"/>
    </source>
</evidence>
<evidence type="ECO:0000256" key="4">
    <source>
        <dbReference type="SAM" id="SignalP"/>
    </source>
</evidence>
<protein>
    <submittedName>
        <fullName evidence="7">Peptidase M16</fullName>
    </submittedName>
</protein>
<dbReference type="OrthoDB" id="9811314at2"/>
<reference evidence="7 8" key="1">
    <citation type="submission" date="2016-03" db="EMBL/GenBank/DDBJ databases">
        <title>Draft genome sequence of Gluconobacter cerinus strain CECT 9110.</title>
        <authorList>
            <person name="Sainz F."/>
            <person name="Mas A."/>
            <person name="Torija M.J."/>
        </authorList>
    </citation>
    <scope>NUCLEOTIDE SEQUENCE [LARGE SCALE GENOMIC DNA]</scope>
    <source>
        <strain evidence="7 8">CECT 9110</strain>
    </source>
</reference>
<dbReference type="AlphaFoldDB" id="A0A1B6VML1"/>
<feature type="signal peptide" evidence="4">
    <location>
        <begin position="1"/>
        <end position="26"/>
    </location>
</feature>
<evidence type="ECO:0000256" key="3">
    <source>
        <dbReference type="SAM" id="MobiDB-lite"/>
    </source>
</evidence>
<keyword evidence="4" id="KW-0732">Signal</keyword>
<feature type="region of interest" description="Disordered" evidence="3">
    <location>
        <begin position="438"/>
        <end position="457"/>
    </location>
</feature>
<dbReference type="EMBL" id="LUTU01000005">
    <property type="protein sequence ID" value="OAJ68435.1"/>
    <property type="molecule type" value="Genomic_DNA"/>
</dbReference>
<dbReference type="Pfam" id="PF05193">
    <property type="entry name" value="Peptidase_M16_C"/>
    <property type="match status" value="2"/>
</dbReference>
<dbReference type="PANTHER" id="PTHR11851">
    <property type="entry name" value="METALLOPROTEASE"/>
    <property type="match status" value="1"/>
</dbReference>
<evidence type="ECO:0000256" key="1">
    <source>
        <dbReference type="ARBA" id="ARBA00007261"/>
    </source>
</evidence>
<gene>
    <name evidence="7" type="ORF">A0123_01141</name>
</gene>
<comment type="similarity">
    <text evidence="1">Belongs to the peptidase M16 family.</text>
</comment>
<dbReference type="Gene3D" id="3.30.830.10">
    <property type="entry name" value="Metalloenzyme, LuxS/M16 peptidase-like"/>
    <property type="match status" value="4"/>
</dbReference>
<accession>A0A1B6VML1</accession>
<dbReference type="InterPro" id="IPR011765">
    <property type="entry name" value="Pept_M16_N"/>
</dbReference>
<feature type="domain" description="Peptidase M16 C-terminal" evidence="6">
    <location>
        <begin position="638"/>
        <end position="816"/>
    </location>
</feature>
<dbReference type="InterPro" id="IPR050361">
    <property type="entry name" value="MPP/UQCRC_Complex"/>
</dbReference>
<organism evidence="7 8">
    <name type="scientific">Gluconobacter cerinus</name>
    <dbReference type="NCBI Taxonomy" id="38307"/>
    <lineage>
        <taxon>Bacteria</taxon>
        <taxon>Pseudomonadati</taxon>
        <taxon>Pseudomonadota</taxon>
        <taxon>Alphaproteobacteria</taxon>
        <taxon>Acetobacterales</taxon>
        <taxon>Acetobacteraceae</taxon>
        <taxon>Gluconobacter</taxon>
    </lineage>
</organism>
<dbReference type="InterPro" id="IPR011249">
    <property type="entry name" value="Metalloenz_LuxS/M16"/>
</dbReference>
<feature type="domain" description="Peptidase M16 C-terminal" evidence="6">
    <location>
        <begin position="198"/>
        <end position="364"/>
    </location>
</feature>
<dbReference type="GO" id="GO:0008237">
    <property type="term" value="F:metallopeptidase activity"/>
    <property type="evidence" value="ECO:0007669"/>
    <property type="project" value="UniProtKB-KW"/>
</dbReference>
<keyword evidence="2" id="KW-0482">Metalloprotease</keyword>
<dbReference type="PATRIC" id="fig|38307.3.peg.1177"/>
<dbReference type="RefSeq" id="WP_083956275.1">
    <property type="nucleotide sequence ID" value="NZ_LUTU01000005.1"/>
</dbReference>
<dbReference type="InterPro" id="IPR007863">
    <property type="entry name" value="Peptidase_M16_C"/>
</dbReference>
<evidence type="ECO:0000313" key="7">
    <source>
        <dbReference type="EMBL" id="OAJ68435.1"/>
    </source>
</evidence>
<evidence type="ECO:0000256" key="2">
    <source>
        <dbReference type="ARBA" id="ARBA00023049"/>
    </source>
</evidence>
<evidence type="ECO:0000313" key="8">
    <source>
        <dbReference type="Proteomes" id="UP000077786"/>
    </source>
</evidence>
<dbReference type="Proteomes" id="UP000077786">
    <property type="component" value="Unassembled WGS sequence"/>
</dbReference>
<comment type="caution">
    <text evidence="7">The sequence shown here is derived from an EMBL/GenBank/DDBJ whole genome shotgun (WGS) entry which is preliminary data.</text>
</comment>
<keyword evidence="2" id="KW-0378">Hydrolase</keyword>